<dbReference type="PROSITE" id="PS00046">
    <property type="entry name" value="HISTONE_H2A"/>
    <property type="match status" value="1"/>
</dbReference>
<dbReference type="Proteomes" id="UP000007635">
    <property type="component" value="Chromosome VII"/>
</dbReference>
<name>G3QAS0_GASAC</name>
<feature type="compositionally biased region" description="Low complexity" evidence="11">
    <location>
        <begin position="825"/>
        <end position="839"/>
    </location>
</feature>
<accession>G3QAS0</accession>
<evidence type="ECO:0000256" key="6">
    <source>
        <dbReference type="ARBA" id="ARBA00022843"/>
    </source>
</evidence>
<keyword evidence="12" id="KW-1133">Transmembrane helix</keyword>
<dbReference type="GO" id="GO:0008526">
    <property type="term" value="F:phosphatidylinositol transfer activity"/>
    <property type="evidence" value="ECO:0007669"/>
    <property type="project" value="TreeGrafter"/>
</dbReference>
<dbReference type="GO" id="GO:0000786">
    <property type="term" value="C:nucleosome"/>
    <property type="evidence" value="ECO:0007669"/>
    <property type="project" value="UniProtKB-KW"/>
</dbReference>
<feature type="region of interest" description="Disordered" evidence="11">
    <location>
        <begin position="817"/>
        <end position="839"/>
    </location>
</feature>
<dbReference type="InterPro" id="IPR032454">
    <property type="entry name" value="Histone_H2A_C"/>
</dbReference>
<dbReference type="STRING" id="69293.ENSGACP00000026985"/>
<evidence type="ECO:0000256" key="3">
    <source>
        <dbReference type="ARBA" id="ARBA00010691"/>
    </source>
</evidence>
<dbReference type="GO" id="GO:0035774">
    <property type="term" value="P:positive regulation of insulin secretion involved in cellular response to glucose stimulus"/>
    <property type="evidence" value="ECO:0007669"/>
    <property type="project" value="TreeGrafter"/>
</dbReference>
<dbReference type="PANTHER" id="PTHR21119:SF8">
    <property type="entry name" value="PHOSPHOLIPID TRANSFER PROTEIN C2CD2L"/>
    <property type="match status" value="1"/>
</dbReference>
<evidence type="ECO:0000313" key="17">
    <source>
        <dbReference type="Proteomes" id="UP000007635"/>
    </source>
</evidence>
<keyword evidence="5" id="KW-1017">Isopeptide bond</keyword>
<keyword evidence="7" id="KW-0007">Acetylation</keyword>
<dbReference type="InterPro" id="IPR039934">
    <property type="entry name" value="C2CD2/C2CD2L"/>
</dbReference>
<evidence type="ECO:0000256" key="12">
    <source>
        <dbReference type="SAM" id="Phobius"/>
    </source>
</evidence>
<protein>
    <recommendedName>
        <fullName evidence="18">C2cd2 like</fullName>
    </recommendedName>
</protein>
<feature type="region of interest" description="Disordered" evidence="11">
    <location>
        <begin position="685"/>
        <end position="718"/>
    </location>
</feature>
<evidence type="ECO:0000256" key="4">
    <source>
        <dbReference type="ARBA" id="ARBA00022454"/>
    </source>
</evidence>
<evidence type="ECO:0000259" key="13">
    <source>
        <dbReference type="Pfam" id="PF00125"/>
    </source>
</evidence>
<evidence type="ECO:0000313" key="16">
    <source>
        <dbReference type="Ensembl" id="ENSGACP00000026986.2"/>
    </source>
</evidence>
<feature type="domain" description="Histone H2A C-terminal" evidence="14">
    <location>
        <begin position="789"/>
        <end position="822"/>
    </location>
</feature>
<dbReference type="InterPro" id="IPR009072">
    <property type="entry name" value="Histone-fold"/>
</dbReference>
<dbReference type="PRINTS" id="PR00620">
    <property type="entry name" value="HISTONEH2A"/>
</dbReference>
<dbReference type="Bgee" id="ENSGACG00000020413">
    <property type="expression patterns" value="Expressed in intestinal epithelial cell and 3 other cell types or tissues"/>
</dbReference>
<reference evidence="16" key="2">
    <citation type="submission" date="2025-08" db="UniProtKB">
        <authorList>
            <consortium name="Ensembl"/>
        </authorList>
    </citation>
    <scope>IDENTIFICATION</scope>
</reference>
<sequence>MELQELCWLCSVGLFLTSLLIVLGWLFQYLLTVLCLWRSKKTAERDKKDPPRQQLPLTQPRQSPAGGVWGFLLKLRSGRDGGVMPEAGVKGLLTSLFSFKSFREHWQMTWIKALNEQACRHGSSIQITFDSSLQLTAASAIDSVTCTEQSANRMVLHCKCWVETVTFPVTVTQQSPAAISMETYQITVAPMVAKVVVSLEEVEDEGLLMSWTLSKQPSFTLSASPCKLQRLGTEAGADLDMIKGLIEDTLFSTQPAMVLNLKTCASSPPAATDHLSVRLNSLNQNVSVKRLMLRQLRATLNKGHWSRSGELCCVLSLDQPSTERATCFLPVPSDPNVPLEWSEEITLELCQVTKEMRVRLLERDGQKEQFLPGHGCMALDLRCKVPTGQHTLSISADRGLLAPIASVSVELHYVEIEAPRGAHNAFPLPRSSPTPSKKVDVDRTVMPDGTIVTTVTTVQSRLKVGRSPGDSPLHSPSKVEVTEKKATILSDGGSSTSPNLSKSSRLSNGLDPVAETAIRQLTESASKAARKTPTKRSTLIISGVTKVPLSEDDCALSSGYAAAMDAAMHGNHCVPGHHQEPDDTTPSDLSERPSVDDVESDTGSTGALETRSLKDHKVGFLQSGTKLLFRRRHREKESCLSQSHEDVSDMGNNFAAAANISRKKSGSFSRRLIKRFSFRSSGKSKAICSGRNAQQQNMSGRGKTGGKTRAKAKTRSSRAGLQFPVGRVHRHLRKGNYAQRVGAGAPVYLAAVLEYLTAEILELAGNAARDNKKTRIIPRHLQLAVRNDEELNKLLGGVTIAQGGVLPNIQAVLLPKKTGQSAPTSGKAGKKASSQSQEY</sequence>
<keyword evidence="12" id="KW-0812">Transmembrane</keyword>
<comment type="similarity">
    <text evidence="3">Belongs to the histone H2A family.</text>
</comment>
<feature type="compositionally biased region" description="Polar residues" evidence="11">
    <location>
        <begin position="492"/>
        <end position="507"/>
    </location>
</feature>
<reference evidence="16" key="3">
    <citation type="submission" date="2025-09" db="UniProtKB">
        <authorList>
            <consortium name="Ensembl"/>
        </authorList>
    </citation>
    <scope>IDENTIFICATION</scope>
</reference>
<dbReference type="InterPro" id="IPR002119">
    <property type="entry name" value="Histone_H2A"/>
</dbReference>
<dbReference type="Pfam" id="PF16211">
    <property type="entry name" value="Histone_H2A_C"/>
    <property type="match status" value="1"/>
</dbReference>
<feature type="domain" description="Core Histone H2A/H2B/H3" evidence="13">
    <location>
        <begin position="707"/>
        <end position="786"/>
    </location>
</feature>
<dbReference type="GO" id="GO:0046982">
    <property type="term" value="F:protein heterodimerization activity"/>
    <property type="evidence" value="ECO:0007669"/>
    <property type="project" value="InterPro"/>
</dbReference>
<organism evidence="16 17">
    <name type="scientific">Gasterosteus aculeatus aculeatus</name>
    <name type="common">three-spined stickleback</name>
    <dbReference type="NCBI Taxonomy" id="481459"/>
    <lineage>
        <taxon>Eukaryota</taxon>
        <taxon>Metazoa</taxon>
        <taxon>Chordata</taxon>
        <taxon>Craniata</taxon>
        <taxon>Vertebrata</taxon>
        <taxon>Euteleostomi</taxon>
        <taxon>Actinopterygii</taxon>
        <taxon>Neopterygii</taxon>
        <taxon>Teleostei</taxon>
        <taxon>Neoteleostei</taxon>
        <taxon>Acanthomorphata</taxon>
        <taxon>Eupercaria</taxon>
        <taxon>Perciformes</taxon>
        <taxon>Cottioidei</taxon>
        <taxon>Gasterosteales</taxon>
        <taxon>Gasterosteidae</taxon>
        <taxon>Gasterosteus</taxon>
    </lineage>
</organism>
<dbReference type="CDD" id="cd21683">
    <property type="entry name" value="SMP_C2CD2L"/>
    <property type="match status" value="1"/>
</dbReference>
<reference evidence="16 17" key="1">
    <citation type="journal article" date="2021" name="G3 (Bethesda)">
        <title>Improved contiguity of the threespine stickleback genome using long-read sequencing.</title>
        <authorList>
            <person name="Nath S."/>
            <person name="Shaw D.E."/>
            <person name="White M.A."/>
        </authorList>
    </citation>
    <scope>NUCLEOTIDE SEQUENCE [LARGE SCALE GENOMIC DNA]</scope>
    <source>
        <strain evidence="16 17">Lake Benthic</strain>
    </source>
</reference>
<dbReference type="AlphaFoldDB" id="G3QAS0"/>
<dbReference type="PANTHER" id="PTHR21119">
    <property type="entry name" value="C2 DOMAIN-CONTAINING PROTEIN"/>
    <property type="match status" value="1"/>
</dbReference>
<feature type="transmembrane region" description="Helical" evidence="12">
    <location>
        <begin position="12"/>
        <end position="37"/>
    </location>
</feature>
<keyword evidence="17" id="KW-1185">Reference proteome</keyword>
<dbReference type="Ensembl" id="ENSGACT00000027038.2">
    <property type="protein sequence ID" value="ENSGACP00000026986.2"/>
    <property type="gene ID" value="ENSGACG00000020413.2"/>
</dbReference>
<dbReference type="GeneTree" id="ENSGT01020000230360"/>
<dbReference type="GO" id="GO:0006950">
    <property type="term" value="P:response to stress"/>
    <property type="evidence" value="ECO:0007669"/>
    <property type="project" value="UniProtKB-ARBA"/>
</dbReference>
<dbReference type="InterPro" id="IPR040885">
    <property type="entry name" value="SMP_C2CD2L"/>
</dbReference>
<evidence type="ECO:0008006" key="18">
    <source>
        <dbReference type="Google" id="ProtNLM"/>
    </source>
</evidence>
<dbReference type="Pfam" id="PF00125">
    <property type="entry name" value="Histone"/>
    <property type="match status" value="1"/>
</dbReference>
<evidence type="ECO:0000256" key="1">
    <source>
        <dbReference type="ARBA" id="ARBA00004123"/>
    </source>
</evidence>
<dbReference type="InterPro" id="IPR007125">
    <property type="entry name" value="H2A/H2B/H3"/>
</dbReference>
<evidence type="ECO:0000256" key="9">
    <source>
        <dbReference type="ARBA" id="ARBA00023242"/>
    </source>
</evidence>
<feature type="domain" description="Synaptotagmin-like mitochondrial and lipid-binding" evidence="15">
    <location>
        <begin position="106"/>
        <end position="257"/>
    </location>
</feature>
<dbReference type="GO" id="GO:0035091">
    <property type="term" value="F:phosphatidylinositol binding"/>
    <property type="evidence" value="ECO:0007669"/>
    <property type="project" value="TreeGrafter"/>
</dbReference>
<dbReference type="Gene3D" id="1.10.20.10">
    <property type="entry name" value="Histone, subunit A"/>
    <property type="match status" value="1"/>
</dbReference>
<dbReference type="GO" id="GO:0098592">
    <property type="term" value="C:cytoplasmic side of apical plasma membrane"/>
    <property type="evidence" value="ECO:0007669"/>
    <property type="project" value="TreeGrafter"/>
</dbReference>
<proteinExistence type="inferred from homology"/>
<keyword evidence="4" id="KW-0158">Chromosome</keyword>
<dbReference type="eggNOG" id="ENOG502QRBG">
    <property type="taxonomic scope" value="Eukaryota"/>
</dbReference>
<dbReference type="GO" id="GO:0030527">
    <property type="term" value="F:structural constituent of chromatin"/>
    <property type="evidence" value="ECO:0007669"/>
    <property type="project" value="InterPro"/>
</dbReference>
<dbReference type="SUPFAM" id="SSF47113">
    <property type="entry name" value="Histone-fold"/>
    <property type="match status" value="1"/>
</dbReference>
<evidence type="ECO:0000259" key="15">
    <source>
        <dbReference type="Pfam" id="PF18696"/>
    </source>
</evidence>
<dbReference type="GO" id="GO:0003677">
    <property type="term" value="F:DNA binding"/>
    <property type="evidence" value="ECO:0007669"/>
    <property type="project" value="UniProtKB-KW"/>
</dbReference>
<evidence type="ECO:0000256" key="7">
    <source>
        <dbReference type="ARBA" id="ARBA00022990"/>
    </source>
</evidence>
<dbReference type="OMA" id="SWAFKDC"/>
<comment type="subcellular location">
    <subcellularLocation>
        <location evidence="2">Chromosome</location>
    </subcellularLocation>
    <subcellularLocation>
        <location evidence="1">Nucleus</location>
    </subcellularLocation>
</comment>
<keyword evidence="6" id="KW-0832">Ubl conjugation</keyword>
<dbReference type="GO" id="GO:0005634">
    <property type="term" value="C:nucleus"/>
    <property type="evidence" value="ECO:0007669"/>
    <property type="project" value="UniProtKB-SubCell"/>
</dbReference>
<dbReference type="FunFam" id="1.10.20.10:FF:000004">
    <property type="entry name" value="Histone H2A"/>
    <property type="match status" value="1"/>
</dbReference>
<keyword evidence="9" id="KW-0539">Nucleus</keyword>
<feature type="region of interest" description="Disordered" evidence="11">
    <location>
        <begin position="461"/>
        <end position="508"/>
    </location>
</feature>
<evidence type="ECO:0000256" key="11">
    <source>
        <dbReference type="SAM" id="MobiDB-lite"/>
    </source>
</evidence>
<evidence type="ECO:0000256" key="10">
    <source>
        <dbReference type="ARBA" id="ARBA00023269"/>
    </source>
</evidence>
<dbReference type="Pfam" id="PF18696">
    <property type="entry name" value="SMP_C2CD2L"/>
    <property type="match status" value="1"/>
</dbReference>
<dbReference type="CDD" id="cd00074">
    <property type="entry name" value="HFD_H2A"/>
    <property type="match status" value="1"/>
</dbReference>
<dbReference type="InterPro" id="IPR032458">
    <property type="entry name" value="Histone_H2A_CS"/>
</dbReference>
<dbReference type="SMART" id="SM00414">
    <property type="entry name" value="H2A"/>
    <property type="match status" value="1"/>
</dbReference>
<keyword evidence="8" id="KW-0238">DNA-binding</keyword>
<feature type="compositionally biased region" description="Basic residues" evidence="11">
    <location>
        <begin position="704"/>
        <end position="716"/>
    </location>
</feature>
<evidence type="ECO:0000256" key="2">
    <source>
        <dbReference type="ARBA" id="ARBA00004286"/>
    </source>
</evidence>
<evidence type="ECO:0000259" key="14">
    <source>
        <dbReference type="Pfam" id="PF16211"/>
    </source>
</evidence>
<keyword evidence="12" id="KW-0472">Membrane</keyword>
<evidence type="ECO:0000256" key="8">
    <source>
        <dbReference type="ARBA" id="ARBA00023125"/>
    </source>
</evidence>
<feature type="region of interest" description="Disordered" evidence="11">
    <location>
        <begin position="572"/>
        <end position="610"/>
    </location>
</feature>
<keyword evidence="10" id="KW-0544">Nucleosome core</keyword>
<evidence type="ECO:0000256" key="5">
    <source>
        <dbReference type="ARBA" id="ARBA00022499"/>
    </source>
</evidence>